<comment type="caution">
    <text evidence="1">The sequence shown here is derived from an EMBL/GenBank/DDBJ whole genome shotgun (WGS) entry which is preliminary data.</text>
</comment>
<sequence length="166" mass="19255">MQAFSSVAIFCGRQRFGHFDDWPAHLKATLDLENFEEARKIRVMRSKLYGAAAEESENFKLDNPIRAQDYSAVKERLLRRPSTRFATPHETQTFQLLLGVDQQGRTCRNGYRGEPDKHTHPFGVQLAECSLQQKRVSGCIRSPQETEQQNRLNRYRTDIQISTEPR</sequence>
<dbReference type="Proteomes" id="UP001234178">
    <property type="component" value="Unassembled WGS sequence"/>
</dbReference>
<proteinExistence type="predicted"/>
<keyword evidence="2" id="KW-1185">Reference proteome</keyword>
<name>A0ABR0B0E1_9CRUS</name>
<accession>A0ABR0B0E1</accession>
<protein>
    <submittedName>
        <fullName evidence="1">Uncharacterized protein</fullName>
    </submittedName>
</protein>
<evidence type="ECO:0000313" key="2">
    <source>
        <dbReference type="Proteomes" id="UP001234178"/>
    </source>
</evidence>
<dbReference type="EMBL" id="JAOYFB010000039">
    <property type="protein sequence ID" value="KAK4030841.1"/>
    <property type="molecule type" value="Genomic_DNA"/>
</dbReference>
<gene>
    <name evidence="1" type="ORF">OUZ56_024228</name>
</gene>
<reference evidence="1 2" key="1">
    <citation type="journal article" date="2023" name="Nucleic Acids Res.">
        <title>The hologenome of Daphnia magna reveals possible DNA methylation and microbiome-mediated evolution of the host genome.</title>
        <authorList>
            <person name="Chaturvedi A."/>
            <person name="Li X."/>
            <person name="Dhandapani V."/>
            <person name="Marshall H."/>
            <person name="Kissane S."/>
            <person name="Cuenca-Cambronero M."/>
            <person name="Asole G."/>
            <person name="Calvet F."/>
            <person name="Ruiz-Romero M."/>
            <person name="Marangio P."/>
            <person name="Guigo R."/>
            <person name="Rago D."/>
            <person name="Mirbahai L."/>
            <person name="Eastwood N."/>
            <person name="Colbourne J.K."/>
            <person name="Zhou J."/>
            <person name="Mallon E."/>
            <person name="Orsini L."/>
        </authorList>
    </citation>
    <scope>NUCLEOTIDE SEQUENCE [LARGE SCALE GENOMIC DNA]</scope>
    <source>
        <strain evidence="1">LRV0_1</strain>
    </source>
</reference>
<organism evidence="1 2">
    <name type="scientific">Daphnia magna</name>
    <dbReference type="NCBI Taxonomy" id="35525"/>
    <lineage>
        <taxon>Eukaryota</taxon>
        <taxon>Metazoa</taxon>
        <taxon>Ecdysozoa</taxon>
        <taxon>Arthropoda</taxon>
        <taxon>Crustacea</taxon>
        <taxon>Branchiopoda</taxon>
        <taxon>Diplostraca</taxon>
        <taxon>Cladocera</taxon>
        <taxon>Anomopoda</taxon>
        <taxon>Daphniidae</taxon>
        <taxon>Daphnia</taxon>
    </lineage>
</organism>
<evidence type="ECO:0000313" key="1">
    <source>
        <dbReference type="EMBL" id="KAK4030841.1"/>
    </source>
</evidence>